<comment type="caution">
    <text evidence="1">The sequence shown here is derived from an EMBL/GenBank/DDBJ whole genome shotgun (WGS) entry which is preliminary data.</text>
</comment>
<dbReference type="Proteomes" id="UP001608902">
    <property type="component" value="Unassembled WGS sequence"/>
</dbReference>
<evidence type="ECO:0000313" key="1">
    <source>
        <dbReference type="EMBL" id="MFH4983323.1"/>
    </source>
</evidence>
<organism evidence="1 2">
    <name type="scientific">Gnathostoma spinigerum</name>
    <dbReference type="NCBI Taxonomy" id="75299"/>
    <lineage>
        <taxon>Eukaryota</taxon>
        <taxon>Metazoa</taxon>
        <taxon>Ecdysozoa</taxon>
        <taxon>Nematoda</taxon>
        <taxon>Chromadorea</taxon>
        <taxon>Rhabditida</taxon>
        <taxon>Spirurina</taxon>
        <taxon>Gnathostomatomorpha</taxon>
        <taxon>Gnathostomatoidea</taxon>
        <taxon>Gnathostomatidae</taxon>
        <taxon>Gnathostoma</taxon>
    </lineage>
</organism>
<sequence length="118" mass="13239">MQRNCIETISIKAAILIQKWYRRCIARLEARRRVTWSIFTTLEYAGEQDQLKLYDFFSEIMQAMLENESESPQATSAIATALGESAVSQGMFTECTKIVLCMKVSVGVVSLSSNSLSD</sequence>
<keyword evidence="2" id="KW-1185">Reference proteome</keyword>
<accession>A0ABD6F106</accession>
<protein>
    <submittedName>
        <fullName evidence="1">Uncharacterized protein</fullName>
    </submittedName>
</protein>
<proteinExistence type="predicted"/>
<dbReference type="EMBL" id="JBGFUD010011847">
    <property type="protein sequence ID" value="MFH4983323.1"/>
    <property type="molecule type" value="Genomic_DNA"/>
</dbReference>
<dbReference type="AlphaFoldDB" id="A0ABD6F106"/>
<name>A0ABD6F106_9BILA</name>
<gene>
    <name evidence="1" type="ORF">AB6A40_010032</name>
</gene>
<evidence type="ECO:0000313" key="2">
    <source>
        <dbReference type="Proteomes" id="UP001608902"/>
    </source>
</evidence>
<reference evidence="1 2" key="1">
    <citation type="submission" date="2024-08" db="EMBL/GenBank/DDBJ databases">
        <title>Gnathostoma spinigerum genome.</title>
        <authorList>
            <person name="Gonzalez-Bertolin B."/>
            <person name="Monzon S."/>
            <person name="Zaballos A."/>
            <person name="Jimenez P."/>
            <person name="Dekumyoy P."/>
            <person name="Varona S."/>
            <person name="Cuesta I."/>
            <person name="Sumanam S."/>
            <person name="Adisakwattana P."/>
            <person name="Gasser R.B."/>
            <person name="Hernandez-Gonzalez A."/>
            <person name="Young N.D."/>
            <person name="Perteguer M.J."/>
        </authorList>
    </citation>
    <scope>NUCLEOTIDE SEQUENCE [LARGE SCALE GENOMIC DNA]</scope>
    <source>
        <strain evidence="1">AL3</strain>
        <tissue evidence="1">Liver</tissue>
    </source>
</reference>